<dbReference type="SUPFAM" id="SSF51445">
    <property type="entry name" value="(Trans)glycosidases"/>
    <property type="match status" value="1"/>
</dbReference>
<evidence type="ECO:0000313" key="1">
    <source>
        <dbReference type="EMBL" id="MDQ0150769.1"/>
    </source>
</evidence>
<reference evidence="1 2" key="1">
    <citation type="submission" date="2023-07" db="EMBL/GenBank/DDBJ databases">
        <title>Genomic Encyclopedia of Type Strains, Phase IV (KMG-IV): sequencing the most valuable type-strain genomes for metagenomic binning, comparative biology and taxonomic classification.</title>
        <authorList>
            <person name="Goeker M."/>
        </authorList>
    </citation>
    <scope>NUCLEOTIDE SEQUENCE [LARGE SCALE GENOMIC DNA]</scope>
    <source>
        <strain evidence="1 2">DSM 20694</strain>
    </source>
</reference>
<sequence length="686" mass="80189">MKRFLIFCTCIFIIFSGIKYGLKENPKEFSEVNYFTKVEGENITLYKDNNFKTFEIRGINLEGVKPGEFPVEDNISKEEYLKWLNEIYNMNVNTIRVKDLLTESFYEAFYEFNKDKEDPLYLIQGINYDEISLKDGKDIQDKDLSKNFKDYAKFVVDSIHGNKFNNTNKKLFGKYENDVSKYVIAYTIGLDWSVQDIIYTEIMNDSKEYKGEYFKTEEGASDFEVYLAKLADDVVSYESNRYGNQRLITFLSSIEYSMGKDSDVAHDKRYVDINNIKGTEKLKTGIFLSYNLYETYLSKLNEKDSIKDILQEINKKENNPVVITEYGASTSRIGDYYGDKTYLTEREQGERIVKLYREIKSSGCSGSIINEWQDAWYKTAWNTVDFTILDGNASWKDSTTYSQSYGILSFEPGEESRASYVDESIKEWKKEDRVSTSKNLEISAKSDSEYIYLMVRGINGFNINNKEIFIDLDTTKKSGSKVSSEHNLKFENEVDFLLDIKDKDNSKMLIHEYYNPQSFIKDKSKLKIRPDIIERTKNMDKFSKMMRYLRPKTYSEREILINEIEVEAGKLIYGNSNPSSKEYNSASDFYRGDNFVEVRIPYSLLNFMDPSQKKIQDDYYENFSFEPITIDEINIGATVKADKGNSIRLESNNYNLKSWTKPKYHERLKESYYIIKKEFSGKEGGN</sequence>
<dbReference type="InterPro" id="IPR017853">
    <property type="entry name" value="GH"/>
</dbReference>
<dbReference type="Gene3D" id="3.20.20.80">
    <property type="entry name" value="Glycosidases"/>
    <property type="match status" value="1"/>
</dbReference>
<dbReference type="EMBL" id="JAUSUF010000012">
    <property type="protein sequence ID" value="MDQ0150769.1"/>
    <property type="molecule type" value="Genomic_DNA"/>
</dbReference>
<protein>
    <submittedName>
        <fullName evidence="1">Uncharacterized protein</fullName>
    </submittedName>
</protein>
<dbReference type="Proteomes" id="UP001228504">
    <property type="component" value="Unassembled WGS sequence"/>
</dbReference>
<name>A0ABT9UWS2_9FIRM</name>
<proteinExistence type="predicted"/>
<evidence type="ECO:0000313" key="2">
    <source>
        <dbReference type="Proteomes" id="UP001228504"/>
    </source>
</evidence>
<accession>A0ABT9UWS2</accession>
<dbReference type="RefSeq" id="WP_307487543.1">
    <property type="nucleotide sequence ID" value="NZ_JAUSUF010000012.1"/>
</dbReference>
<gene>
    <name evidence="1" type="ORF">J2S18_002739</name>
</gene>
<comment type="caution">
    <text evidence="1">The sequence shown here is derived from an EMBL/GenBank/DDBJ whole genome shotgun (WGS) entry which is preliminary data.</text>
</comment>
<organism evidence="1 2">
    <name type="scientific">Eubacterium multiforme</name>
    <dbReference type="NCBI Taxonomy" id="83339"/>
    <lineage>
        <taxon>Bacteria</taxon>
        <taxon>Bacillati</taxon>
        <taxon>Bacillota</taxon>
        <taxon>Clostridia</taxon>
        <taxon>Eubacteriales</taxon>
        <taxon>Eubacteriaceae</taxon>
        <taxon>Eubacterium</taxon>
    </lineage>
</organism>
<keyword evidence="2" id="KW-1185">Reference proteome</keyword>